<dbReference type="AlphaFoldDB" id="A0A1J6JBS0"/>
<name>A0A1J6JBS0_NICAT</name>
<comment type="caution">
    <text evidence="1">The sequence shown here is derived from an EMBL/GenBank/DDBJ whole genome shotgun (WGS) entry which is preliminary data.</text>
</comment>
<reference evidence="1 3" key="1">
    <citation type="submission" date="2016-11" db="EMBL/GenBank/DDBJ databases">
        <title>The genome of Nicotiana attenuata.</title>
        <authorList>
            <person name="Xu S."/>
            <person name="Brockmoeller T."/>
            <person name="Gaquerel E."/>
            <person name="Navarro A."/>
            <person name="Kuhl H."/>
            <person name="Gase K."/>
            <person name="Ling Z."/>
            <person name="Zhou W."/>
            <person name="Kreitzer C."/>
            <person name="Stanke M."/>
            <person name="Tang H."/>
            <person name="Lyons E."/>
            <person name="Pandey P."/>
            <person name="Pandey S.P."/>
            <person name="Timmermann B."/>
            <person name="Baldwin I.T."/>
        </authorList>
    </citation>
    <scope>NUCLEOTIDE SEQUENCE [LARGE SCALE GENOMIC DNA]</scope>
    <source>
        <strain evidence="3">cv. UT</strain>
        <strain evidence="1">UT</strain>
        <tissue evidence="1">Leaves</tissue>
    </source>
</reference>
<dbReference type="EMBL" id="MJEQ01000820">
    <property type="protein sequence ID" value="OIT33810.1"/>
    <property type="molecule type" value="Genomic_DNA"/>
</dbReference>
<evidence type="ECO:0000313" key="2">
    <source>
        <dbReference type="EMBL" id="OIT33810.1"/>
    </source>
</evidence>
<dbReference type="EMBL" id="MJEQ01037183">
    <property type="protein sequence ID" value="OIT07159.1"/>
    <property type="molecule type" value="Genomic_DNA"/>
</dbReference>
<accession>A0A1J6JBS0</accession>
<sequence length="66" mass="7227">MAIDSSVGGGFLVGKGNFYPLAFSIPFESALNGLKENDNLKRNLKGKADYVYPISVLSSYSIFNKY</sequence>
<gene>
    <name evidence="2" type="ORF">A4A49_28312</name>
    <name evidence="1" type="ORF">A4A49_62982</name>
</gene>
<keyword evidence="3" id="KW-1185">Reference proteome</keyword>
<evidence type="ECO:0000313" key="1">
    <source>
        <dbReference type="EMBL" id="OIT07159.1"/>
    </source>
</evidence>
<dbReference type="Proteomes" id="UP000187609">
    <property type="component" value="Unassembled WGS sequence"/>
</dbReference>
<dbReference type="Gramene" id="OIT07159">
    <property type="protein sequence ID" value="OIT07159"/>
    <property type="gene ID" value="A4A49_62982"/>
</dbReference>
<proteinExistence type="predicted"/>
<dbReference type="Gramene" id="OIT33810">
    <property type="protein sequence ID" value="OIT33810"/>
    <property type="gene ID" value="A4A49_28312"/>
</dbReference>
<protein>
    <submittedName>
        <fullName evidence="1">Uncharacterized protein</fullName>
    </submittedName>
</protein>
<evidence type="ECO:0000313" key="3">
    <source>
        <dbReference type="Proteomes" id="UP000187609"/>
    </source>
</evidence>
<organism evidence="1 3">
    <name type="scientific">Nicotiana attenuata</name>
    <name type="common">Coyote tobacco</name>
    <dbReference type="NCBI Taxonomy" id="49451"/>
    <lineage>
        <taxon>Eukaryota</taxon>
        <taxon>Viridiplantae</taxon>
        <taxon>Streptophyta</taxon>
        <taxon>Embryophyta</taxon>
        <taxon>Tracheophyta</taxon>
        <taxon>Spermatophyta</taxon>
        <taxon>Magnoliopsida</taxon>
        <taxon>eudicotyledons</taxon>
        <taxon>Gunneridae</taxon>
        <taxon>Pentapetalae</taxon>
        <taxon>asterids</taxon>
        <taxon>lamiids</taxon>
        <taxon>Solanales</taxon>
        <taxon>Solanaceae</taxon>
        <taxon>Nicotianoideae</taxon>
        <taxon>Nicotianeae</taxon>
        <taxon>Nicotiana</taxon>
    </lineage>
</organism>